<feature type="compositionally biased region" description="Basic and acidic residues" evidence="1">
    <location>
        <begin position="80"/>
        <end position="107"/>
    </location>
</feature>
<organism evidence="3 4">
    <name type="scientific">Streptomyces poonensis</name>
    <dbReference type="NCBI Taxonomy" id="68255"/>
    <lineage>
        <taxon>Bacteria</taxon>
        <taxon>Bacillati</taxon>
        <taxon>Actinomycetota</taxon>
        <taxon>Actinomycetes</taxon>
        <taxon>Kitasatosporales</taxon>
        <taxon>Streptomycetaceae</taxon>
        <taxon>Streptomyces</taxon>
    </lineage>
</organism>
<accession>A0A918P7V6</accession>
<keyword evidence="4" id="KW-1185">Reference proteome</keyword>
<evidence type="ECO:0008006" key="5">
    <source>
        <dbReference type="Google" id="ProtNLM"/>
    </source>
</evidence>
<dbReference type="EMBL" id="BMVW01000001">
    <property type="protein sequence ID" value="GGY88779.1"/>
    <property type="molecule type" value="Genomic_DNA"/>
</dbReference>
<name>A0A918P7V6_9ACTN</name>
<keyword evidence="2" id="KW-0732">Signal</keyword>
<dbReference type="RefSeq" id="WP_189854573.1">
    <property type="nucleotide sequence ID" value="NZ_BMVW01000001.1"/>
</dbReference>
<dbReference type="Gene3D" id="2.30.30.40">
    <property type="entry name" value="SH3 Domains"/>
    <property type="match status" value="1"/>
</dbReference>
<feature type="signal peptide" evidence="2">
    <location>
        <begin position="1"/>
        <end position="30"/>
    </location>
</feature>
<gene>
    <name evidence="3" type="ORF">GCM10010365_03560</name>
</gene>
<feature type="compositionally biased region" description="Basic and acidic residues" evidence="1">
    <location>
        <begin position="35"/>
        <end position="62"/>
    </location>
</feature>
<sequence length="188" mass="20042">MGLRPTLIRIGVISAGGALAVLAASGAALAGDDWGDPRPDHHGQDGRHHDDDHGQGDGRDQDPGPGPDDGYEQDGGNGHDGGREHDSGNGHDGGREHDSGNGHDGGREHHHTTKGRVTAHGGLLLRTAPDRGSEVLRVAEHGEIVHIFCKAKGERVHGDKHWYLLTDGTWAWGSARYIDTLGEKPRWC</sequence>
<reference evidence="3" key="1">
    <citation type="journal article" date="2014" name="Int. J. Syst. Evol. Microbiol.">
        <title>Complete genome sequence of Corynebacterium casei LMG S-19264T (=DSM 44701T), isolated from a smear-ripened cheese.</title>
        <authorList>
            <consortium name="US DOE Joint Genome Institute (JGI-PGF)"/>
            <person name="Walter F."/>
            <person name="Albersmeier A."/>
            <person name="Kalinowski J."/>
            <person name="Ruckert C."/>
        </authorList>
    </citation>
    <scope>NUCLEOTIDE SEQUENCE</scope>
    <source>
        <strain evidence="3">JCM 4815</strain>
    </source>
</reference>
<reference evidence="3" key="2">
    <citation type="submission" date="2020-09" db="EMBL/GenBank/DDBJ databases">
        <authorList>
            <person name="Sun Q."/>
            <person name="Ohkuma M."/>
        </authorList>
    </citation>
    <scope>NUCLEOTIDE SEQUENCE</scope>
    <source>
        <strain evidence="3">JCM 4815</strain>
    </source>
</reference>
<evidence type="ECO:0000313" key="4">
    <source>
        <dbReference type="Proteomes" id="UP000622166"/>
    </source>
</evidence>
<evidence type="ECO:0000256" key="2">
    <source>
        <dbReference type="SAM" id="SignalP"/>
    </source>
</evidence>
<dbReference type="AlphaFoldDB" id="A0A918P7V6"/>
<evidence type="ECO:0000313" key="3">
    <source>
        <dbReference type="EMBL" id="GGY88779.1"/>
    </source>
</evidence>
<feature type="region of interest" description="Disordered" evidence="1">
    <location>
        <begin position="32"/>
        <end position="123"/>
    </location>
</feature>
<dbReference type="Proteomes" id="UP000622166">
    <property type="component" value="Unassembled WGS sequence"/>
</dbReference>
<proteinExistence type="predicted"/>
<evidence type="ECO:0000256" key="1">
    <source>
        <dbReference type="SAM" id="MobiDB-lite"/>
    </source>
</evidence>
<comment type="caution">
    <text evidence="3">The sequence shown here is derived from an EMBL/GenBank/DDBJ whole genome shotgun (WGS) entry which is preliminary data.</text>
</comment>
<feature type="chain" id="PRO_5039585715" description="SH3 domain-containing protein" evidence="2">
    <location>
        <begin position="31"/>
        <end position="188"/>
    </location>
</feature>
<protein>
    <recommendedName>
        <fullName evidence="5">SH3 domain-containing protein</fullName>
    </recommendedName>
</protein>